<accession>A0A8H3B7S9</accession>
<dbReference type="PANTHER" id="PTHR46072">
    <property type="entry name" value="AMIDASE-RELATED-RELATED"/>
    <property type="match status" value="1"/>
</dbReference>
<dbReference type="PANTHER" id="PTHR46072:SF4">
    <property type="entry name" value="AMIDASE C550.07-RELATED"/>
    <property type="match status" value="1"/>
</dbReference>
<dbReference type="SUPFAM" id="SSF75304">
    <property type="entry name" value="Amidase signature (AS) enzymes"/>
    <property type="match status" value="1"/>
</dbReference>
<dbReference type="Gene3D" id="3.90.1300.10">
    <property type="entry name" value="Amidase signature (AS) domain"/>
    <property type="match status" value="1"/>
</dbReference>
<evidence type="ECO:0000313" key="5">
    <source>
        <dbReference type="EMBL" id="CAE6450134.1"/>
    </source>
</evidence>
<organism evidence="5 6">
    <name type="scientific">Rhizoctonia solani</name>
    <dbReference type="NCBI Taxonomy" id="456999"/>
    <lineage>
        <taxon>Eukaryota</taxon>
        <taxon>Fungi</taxon>
        <taxon>Dikarya</taxon>
        <taxon>Basidiomycota</taxon>
        <taxon>Agaricomycotina</taxon>
        <taxon>Agaricomycetes</taxon>
        <taxon>Cantharellales</taxon>
        <taxon>Ceratobasidiaceae</taxon>
        <taxon>Rhizoctonia</taxon>
    </lineage>
</organism>
<evidence type="ECO:0000256" key="1">
    <source>
        <dbReference type="ARBA" id="ARBA00009199"/>
    </source>
</evidence>
<dbReference type="InterPro" id="IPR023631">
    <property type="entry name" value="Amidase_dom"/>
</dbReference>
<dbReference type="AlphaFoldDB" id="A0A8H3B7S9"/>
<dbReference type="Proteomes" id="UP000663853">
    <property type="component" value="Unassembled WGS sequence"/>
</dbReference>
<comment type="caution">
    <text evidence="5">The sequence shown here is derived from an EMBL/GenBank/DDBJ whole genome shotgun (WGS) entry which is preliminary data.</text>
</comment>
<evidence type="ECO:0000313" key="6">
    <source>
        <dbReference type="Proteomes" id="UP000663853"/>
    </source>
</evidence>
<dbReference type="Pfam" id="PF01425">
    <property type="entry name" value="Amidase"/>
    <property type="match status" value="1"/>
</dbReference>
<protein>
    <recommendedName>
        <fullName evidence="4">Amidase domain-containing protein</fullName>
    </recommendedName>
</protein>
<evidence type="ECO:0000256" key="2">
    <source>
        <dbReference type="ARBA" id="ARBA00022801"/>
    </source>
</evidence>
<evidence type="ECO:0000259" key="4">
    <source>
        <dbReference type="Pfam" id="PF01425"/>
    </source>
</evidence>
<reference evidence="5" key="1">
    <citation type="submission" date="2021-01" db="EMBL/GenBank/DDBJ databases">
        <authorList>
            <person name="Kaushik A."/>
        </authorList>
    </citation>
    <scope>NUCLEOTIDE SEQUENCE</scope>
    <source>
        <strain evidence="5">AG6-10EEA</strain>
    </source>
</reference>
<feature type="non-terminal residue" evidence="5">
    <location>
        <position position="1"/>
    </location>
</feature>
<comment type="similarity">
    <text evidence="1">Belongs to the amidase family.</text>
</comment>
<keyword evidence="2" id="KW-0378">Hydrolase</keyword>
<dbReference type="InterPro" id="IPR036928">
    <property type="entry name" value="AS_sf"/>
</dbReference>
<proteinExistence type="inferred from homology"/>
<dbReference type="EMBL" id="CAJMXA010001057">
    <property type="protein sequence ID" value="CAE6450134.1"/>
    <property type="molecule type" value="Genomic_DNA"/>
</dbReference>
<gene>
    <name evidence="5" type="ORF">RDB_LOCUS48830</name>
</gene>
<dbReference type="GO" id="GO:0016787">
    <property type="term" value="F:hydrolase activity"/>
    <property type="evidence" value="ECO:0007669"/>
    <property type="project" value="UniProtKB-KW"/>
</dbReference>
<feature type="region of interest" description="Disordered" evidence="3">
    <location>
        <begin position="247"/>
        <end position="275"/>
    </location>
</feature>
<sequence length="275" mass="30419">MGIRPIRSIGRYPLGEAVAEKEHFLDHGRVCSGWDRILVVPPHVFDSESCIYRTNDFLRGMFRIFVAPGIPLFTLMHLRIPAAWCGLYALKPSDHRLPALGLAGSYQGKENINIAIGPLAHSARDLEMFCQVVSSYKPWNTDPSTLTIPWNPLLTEPEIDRKLVIGLLTDDGVVAPHPPIVECLHRTREALIAAGHEVIDFEPLETHPQNPLPKLPSTFGSSALFPDEDEYMARALNRREFGYVRGRGHDVESRGSGPEEGGLLGGTWAEDPGAC</sequence>
<name>A0A8H3B7S9_9AGAM</name>
<evidence type="ECO:0000256" key="3">
    <source>
        <dbReference type="SAM" id="MobiDB-lite"/>
    </source>
</evidence>
<feature type="domain" description="Amidase" evidence="4">
    <location>
        <begin position="79"/>
        <end position="211"/>
    </location>
</feature>